<accession>A0AAD2CMY3</accession>
<dbReference type="SMART" id="SM00233">
    <property type="entry name" value="PH"/>
    <property type="match status" value="1"/>
</dbReference>
<dbReference type="AlphaFoldDB" id="A0AAD2CMY3"/>
<name>A0AAD2CMY3_9STRA</name>
<dbReference type="Gene3D" id="2.30.29.30">
    <property type="entry name" value="Pleckstrin-homology domain (PH domain)/Phosphotyrosine-binding domain (PTB)"/>
    <property type="match status" value="1"/>
</dbReference>
<evidence type="ECO:0000256" key="1">
    <source>
        <dbReference type="SAM" id="MobiDB-lite"/>
    </source>
</evidence>
<feature type="region of interest" description="Disordered" evidence="1">
    <location>
        <begin position="1"/>
        <end position="31"/>
    </location>
</feature>
<dbReference type="EMBL" id="CAKOGP040000890">
    <property type="protein sequence ID" value="CAJ1940018.1"/>
    <property type="molecule type" value="Genomic_DNA"/>
</dbReference>
<keyword evidence="4" id="KW-1185">Reference proteome</keyword>
<gene>
    <name evidence="3" type="ORF">CYCCA115_LOCUS6830</name>
</gene>
<sequence length="269" mass="30007">MRHNHVGSPVSTGSMDSAIESGNTLPTKVDQRETLGDIIQRRFHRESLFDGDSDEGSEDLDDEDHMMPGLLNKGVSYTVQNVLVQGWVSKKGTGQDLFASRAWKTRWAVLSLARVPGHDVDVPMLEIYWSESAPTPSTVIVLSSAVILPTEGPDPVKWNFYRFEIRHVKKPVNDSFQQVTRIFSCPREGRDRWVYAMNQALLDYEKAKASRKRIVSTSPPRTLAAPANESFPPMKPIRTRLSIPMSPPLPSKPSVPLPRPPLAGVNLVD</sequence>
<organism evidence="3 4">
    <name type="scientific">Cylindrotheca closterium</name>
    <dbReference type="NCBI Taxonomy" id="2856"/>
    <lineage>
        <taxon>Eukaryota</taxon>
        <taxon>Sar</taxon>
        <taxon>Stramenopiles</taxon>
        <taxon>Ochrophyta</taxon>
        <taxon>Bacillariophyta</taxon>
        <taxon>Bacillariophyceae</taxon>
        <taxon>Bacillariophycidae</taxon>
        <taxon>Bacillariales</taxon>
        <taxon>Bacillariaceae</taxon>
        <taxon>Cylindrotheca</taxon>
    </lineage>
</organism>
<evidence type="ECO:0000313" key="3">
    <source>
        <dbReference type="EMBL" id="CAJ1940018.1"/>
    </source>
</evidence>
<feature type="compositionally biased region" description="Polar residues" evidence="1">
    <location>
        <begin position="9"/>
        <end position="26"/>
    </location>
</feature>
<comment type="caution">
    <text evidence="3">The sequence shown here is derived from an EMBL/GenBank/DDBJ whole genome shotgun (WGS) entry which is preliminary data.</text>
</comment>
<protein>
    <recommendedName>
        <fullName evidence="2">PH domain-containing protein</fullName>
    </recommendedName>
</protein>
<dbReference type="InterPro" id="IPR001849">
    <property type="entry name" value="PH_domain"/>
</dbReference>
<feature type="region of interest" description="Disordered" evidence="1">
    <location>
        <begin position="213"/>
        <end position="269"/>
    </location>
</feature>
<evidence type="ECO:0000313" key="4">
    <source>
        <dbReference type="Proteomes" id="UP001295423"/>
    </source>
</evidence>
<dbReference type="SUPFAM" id="SSF50729">
    <property type="entry name" value="PH domain-like"/>
    <property type="match status" value="1"/>
</dbReference>
<evidence type="ECO:0000259" key="2">
    <source>
        <dbReference type="PROSITE" id="PS50003"/>
    </source>
</evidence>
<feature type="compositionally biased region" description="Pro residues" evidence="1">
    <location>
        <begin position="245"/>
        <end position="261"/>
    </location>
</feature>
<proteinExistence type="predicted"/>
<dbReference type="Proteomes" id="UP001295423">
    <property type="component" value="Unassembled WGS sequence"/>
</dbReference>
<reference evidence="3" key="1">
    <citation type="submission" date="2023-08" db="EMBL/GenBank/DDBJ databases">
        <authorList>
            <person name="Audoor S."/>
            <person name="Bilcke G."/>
        </authorList>
    </citation>
    <scope>NUCLEOTIDE SEQUENCE</scope>
</reference>
<dbReference type="InterPro" id="IPR011993">
    <property type="entry name" value="PH-like_dom_sf"/>
</dbReference>
<dbReference type="PROSITE" id="PS50003">
    <property type="entry name" value="PH_DOMAIN"/>
    <property type="match status" value="1"/>
</dbReference>
<feature type="domain" description="PH" evidence="2">
    <location>
        <begin position="81"/>
        <end position="202"/>
    </location>
</feature>